<dbReference type="PANTHER" id="PTHR12510">
    <property type="entry name" value="TROPONIN C-AKIN-1 PROTEIN"/>
    <property type="match status" value="1"/>
</dbReference>
<keyword evidence="5" id="KW-0614">Plasmid</keyword>
<geneLocation type="plasmid" evidence="5">
    <name>pC5.7d</name>
</geneLocation>
<feature type="domain" description="Gamma-glutamylcyclotransferase AIG2-like" evidence="4">
    <location>
        <begin position="19"/>
        <end position="124"/>
    </location>
</feature>
<dbReference type="GO" id="GO:0061929">
    <property type="term" value="F:gamma-glutamylaminecyclotransferase activity"/>
    <property type="evidence" value="ECO:0007669"/>
    <property type="project" value="InterPro"/>
</dbReference>
<dbReference type="GO" id="GO:0005829">
    <property type="term" value="C:cytosol"/>
    <property type="evidence" value="ECO:0007669"/>
    <property type="project" value="TreeGrafter"/>
</dbReference>
<name>A0A7S4ZVP8_RHIRH</name>
<sequence length="153" mass="17462">MILIVEREIPQMNHDNQIVFVYGTLKRGFANHDILTNARYAGTAVTMDPYPLIISESWNVPVVVDEVGSGYRVEGELFSVPLLDLKIMDEFEDVGRTHGYVRKRIVVEIVSGDQRTAWIYMKLREQIGQIKSDFLRAYPAINDYVPESLRGTA</sequence>
<protein>
    <recommendedName>
        <fullName evidence="3">Gamma-glutamylcyclotransferase family protein</fullName>
    </recommendedName>
</protein>
<dbReference type="EMBL" id="MK318970">
    <property type="protein sequence ID" value="QCO89372.1"/>
    <property type="molecule type" value="Genomic_DNA"/>
</dbReference>
<evidence type="ECO:0000256" key="3">
    <source>
        <dbReference type="RuleBase" id="RU367036"/>
    </source>
</evidence>
<accession>A0A7S4ZVP8</accession>
<dbReference type="InterPro" id="IPR009288">
    <property type="entry name" value="AIG2-like_dom"/>
</dbReference>
<dbReference type="PANTHER" id="PTHR12510:SF4">
    <property type="entry name" value="GAMMA-GLUTAMYLAMINECYCLOTRANSFERASE"/>
    <property type="match status" value="1"/>
</dbReference>
<dbReference type="InterPro" id="IPR039126">
    <property type="entry name" value="GGACT"/>
</dbReference>
<dbReference type="AlphaFoldDB" id="A0A7S4ZVP8"/>
<dbReference type="Gene3D" id="3.10.490.10">
    <property type="entry name" value="Gamma-glutamyl cyclotransferase-like"/>
    <property type="match status" value="1"/>
</dbReference>
<dbReference type="InterPro" id="IPR013024">
    <property type="entry name" value="GGCT-like"/>
</dbReference>
<proteinExistence type="inferred from homology"/>
<comment type="similarity">
    <text evidence="1 3">Belongs to the gamma-glutamylcyclotransferase family.</text>
</comment>
<evidence type="ECO:0000313" key="5">
    <source>
        <dbReference type="EMBL" id="QCO89372.1"/>
    </source>
</evidence>
<dbReference type="InterPro" id="IPR036568">
    <property type="entry name" value="GGCT-like_sf"/>
</dbReference>
<dbReference type="CDD" id="cd06661">
    <property type="entry name" value="GGCT_like"/>
    <property type="match status" value="1"/>
</dbReference>
<dbReference type="SUPFAM" id="SSF110857">
    <property type="entry name" value="Gamma-glutamyl cyclotransferase-like"/>
    <property type="match status" value="1"/>
</dbReference>
<evidence type="ECO:0000256" key="2">
    <source>
        <dbReference type="PIRSR" id="PIRSR639126-1"/>
    </source>
</evidence>
<gene>
    <name evidence="5" type="ORF">pC5.7d_656</name>
</gene>
<feature type="active site" description="Proton acceptor" evidence="2">
    <location>
        <position position="92"/>
    </location>
</feature>
<dbReference type="Pfam" id="PF06094">
    <property type="entry name" value="GGACT"/>
    <property type="match status" value="1"/>
</dbReference>
<evidence type="ECO:0000259" key="4">
    <source>
        <dbReference type="Pfam" id="PF06094"/>
    </source>
</evidence>
<evidence type="ECO:0000256" key="1">
    <source>
        <dbReference type="ARBA" id="ARBA00008861"/>
    </source>
</evidence>
<organism evidence="5">
    <name type="scientific">Rhizobium rhizogenes</name>
    <name type="common">Agrobacterium rhizogenes</name>
    <dbReference type="NCBI Taxonomy" id="359"/>
    <lineage>
        <taxon>Bacteria</taxon>
        <taxon>Pseudomonadati</taxon>
        <taxon>Pseudomonadota</taxon>
        <taxon>Alphaproteobacteria</taxon>
        <taxon>Hyphomicrobiales</taxon>
        <taxon>Rhizobiaceae</taxon>
        <taxon>Rhizobium/Agrobacterium group</taxon>
        <taxon>Rhizobium</taxon>
    </lineage>
</organism>
<reference evidence="5" key="1">
    <citation type="submission" date="2018-12" db="EMBL/GenBank/DDBJ databases">
        <title>Three Rhizobium rhizogenes strains isolated from the same crown gall tumor carry diverse plasmids.</title>
        <authorList>
            <person name="Pulawska J."/>
            <person name="Kuzmanovic N."/>
        </authorList>
    </citation>
    <scope>NUCLEOTIDE SEQUENCE</scope>
    <source>
        <strain evidence="5">C5.7</strain>
        <plasmid evidence="5">pC5.7d</plasmid>
    </source>
</reference>